<protein>
    <submittedName>
        <fullName evidence="2">Class I SAM-dependent methyltransferase</fullName>
    </submittedName>
</protein>
<evidence type="ECO:0000313" key="3">
    <source>
        <dbReference type="Proteomes" id="UP000660380"/>
    </source>
</evidence>
<dbReference type="GO" id="GO:0032259">
    <property type="term" value="P:methylation"/>
    <property type="evidence" value="ECO:0007669"/>
    <property type="project" value="UniProtKB-KW"/>
</dbReference>
<gene>
    <name evidence="2" type="ORF">H6G81_12290</name>
</gene>
<proteinExistence type="predicted"/>
<feature type="domain" description="Methyltransferase type 12" evidence="1">
    <location>
        <begin position="87"/>
        <end position="182"/>
    </location>
</feature>
<dbReference type="Proteomes" id="UP000660380">
    <property type="component" value="Unassembled WGS sequence"/>
</dbReference>
<dbReference type="Pfam" id="PF08242">
    <property type="entry name" value="Methyltransf_12"/>
    <property type="match status" value="1"/>
</dbReference>
<evidence type="ECO:0000259" key="1">
    <source>
        <dbReference type="Pfam" id="PF08242"/>
    </source>
</evidence>
<sequence>MTNTNDGKWLIPSCLISKSLEKEKADWDEIHKDYSTNVFNLTQEPKISETLIRPSSQSPCFDIPNSPEIKVLIPGCGSEISLQKTLIEFCPQIGQIYCTDFSKTALDKAQSNWQQANGNERLNNQQLVFAEADSTKLTEQRPDWQDKFDYVLVVNSVLSNDDVKNRQMLKEFYKVLKPGGRLYGFFLTIFWDLEVAYLSQAKAHWLTDGTINLADSALYDRKWSDRQIFYTPLRLNRIFKEIGFKRLSFEVYLSDSPILVANMKETYDIDEPDIYPWEFLVRLEKQT</sequence>
<dbReference type="GO" id="GO:0008168">
    <property type="term" value="F:methyltransferase activity"/>
    <property type="evidence" value="ECO:0007669"/>
    <property type="project" value="UniProtKB-KW"/>
</dbReference>
<organism evidence="2 3">
    <name type="scientific">Scytonema hofmannii FACHB-248</name>
    <dbReference type="NCBI Taxonomy" id="1842502"/>
    <lineage>
        <taxon>Bacteria</taxon>
        <taxon>Bacillati</taxon>
        <taxon>Cyanobacteriota</taxon>
        <taxon>Cyanophyceae</taxon>
        <taxon>Nostocales</taxon>
        <taxon>Scytonemataceae</taxon>
        <taxon>Scytonema</taxon>
    </lineage>
</organism>
<dbReference type="CDD" id="cd02440">
    <property type="entry name" value="AdoMet_MTases"/>
    <property type="match status" value="1"/>
</dbReference>
<dbReference type="SUPFAM" id="SSF53335">
    <property type="entry name" value="S-adenosyl-L-methionine-dependent methyltransferases"/>
    <property type="match status" value="1"/>
</dbReference>
<reference evidence="2 3" key="1">
    <citation type="journal article" date="2020" name="ISME J.">
        <title>Comparative genomics reveals insights into cyanobacterial evolution and habitat adaptation.</title>
        <authorList>
            <person name="Chen M.Y."/>
            <person name="Teng W.K."/>
            <person name="Zhao L."/>
            <person name="Hu C.X."/>
            <person name="Zhou Y.K."/>
            <person name="Han B.P."/>
            <person name="Song L.R."/>
            <person name="Shu W.S."/>
        </authorList>
    </citation>
    <scope>NUCLEOTIDE SEQUENCE [LARGE SCALE GENOMIC DNA]</scope>
    <source>
        <strain evidence="2 3">FACHB-248</strain>
    </source>
</reference>
<keyword evidence="2" id="KW-0489">Methyltransferase</keyword>
<keyword evidence="2" id="KW-0808">Transferase</keyword>
<dbReference type="InterPro" id="IPR013217">
    <property type="entry name" value="Methyltransf_12"/>
</dbReference>
<keyword evidence="3" id="KW-1185">Reference proteome</keyword>
<dbReference type="EMBL" id="JACJTA010000021">
    <property type="protein sequence ID" value="MBD2605294.1"/>
    <property type="molecule type" value="Genomic_DNA"/>
</dbReference>
<dbReference type="Gene3D" id="3.40.50.150">
    <property type="entry name" value="Vaccinia Virus protein VP39"/>
    <property type="match status" value="1"/>
</dbReference>
<name>A0ABR8GQ26_9CYAN</name>
<dbReference type="InterPro" id="IPR029063">
    <property type="entry name" value="SAM-dependent_MTases_sf"/>
</dbReference>
<dbReference type="RefSeq" id="WP_029636949.1">
    <property type="nucleotide sequence ID" value="NZ_JACJTA010000021.1"/>
</dbReference>
<evidence type="ECO:0000313" key="2">
    <source>
        <dbReference type="EMBL" id="MBD2605294.1"/>
    </source>
</evidence>
<comment type="caution">
    <text evidence="2">The sequence shown here is derived from an EMBL/GenBank/DDBJ whole genome shotgun (WGS) entry which is preliminary data.</text>
</comment>
<accession>A0ABR8GQ26</accession>